<comment type="caution">
    <text evidence="13">The sequence shown here is derived from an EMBL/GenBank/DDBJ whole genome shotgun (WGS) entry which is preliminary data.</text>
</comment>
<dbReference type="Gene3D" id="3.40.50.10190">
    <property type="entry name" value="BRCT domain"/>
    <property type="match status" value="1"/>
</dbReference>
<feature type="compositionally biased region" description="Basic and acidic residues" evidence="11">
    <location>
        <begin position="564"/>
        <end position="580"/>
    </location>
</feature>
<dbReference type="GO" id="GO:0005694">
    <property type="term" value="C:chromosome"/>
    <property type="evidence" value="ECO:0007669"/>
    <property type="project" value="UniProtKB-SubCell"/>
</dbReference>
<dbReference type="InterPro" id="IPR000253">
    <property type="entry name" value="FHA_dom"/>
</dbReference>
<proteinExistence type="inferred from homology"/>
<feature type="domain" description="FHA" evidence="12">
    <location>
        <begin position="22"/>
        <end position="81"/>
    </location>
</feature>
<keyword evidence="5" id="KW-0227">DNA damage</keyword>
<comment type="similarity">
    <text evidence="10">Belongs to the Nibrin family.</text>
</comment>
<dbReference type="Pfam" id="PF00498">
    <property type="entry name" value="FHA"/>
    <property type="match status" value="1"/>
</dbReference>
<reference evidence="13" key="2">
    <citation type="journal article" date="2021" name="Genome Biol. Evol.">
        <title>Developing a high-quality reference genome for a parasitic bivalve with doubly uniparental inheritance (Bivalvia: Unionida).</title>
        <authorList>
            <person name="Smith C.H."/>
        </authorList>
    </citation>
    <scope>NUCLEOTIDE SEQUENCE</scope>
    <source>
        <strain evidence="13">CHS0354</strain>
        <tissue evidence="13">Mantle</tissue>
    </source>
</reference>
<dbReference type="CDD" id="cd17741">
    <property type="entry name" value="BRCT_nibrin"/>
    <property type="match status" value="1"/>
</dbReference>
<dbReference type="GO" id="GO:0016605">
    <property type="term" value="C:PML body"/>
    <property type="evidence" value="ECO:0007669"/>
    <property type="project" value="UniProtKB-SubCell"/>
</dbReference>
<dbReference type="GO" id="GO:0003684">
    <property type="term" value="F:damaged DNA binding"/>
    <property type="evidence" value="ECO:0007669"/>
    <property type="project" value="TreeGrafter"/>
</dbReference>
<dbReference type="SMART" id="SM00240">
    <property type="entry name" value="FHA"/>
    <property type="match status" value="1"/>
</dbReference>
<dbReference type="InterPro" id="IPR032429">
    <property type="entry name" value="Nibrin_BRCT2"/>
</dbReference>
<evidence type="ECO:0000256" key="2">
    <source>
        <dbReference type="ARBA" id="ARBA00004322"/>
    </source>
</evidence>
<evidence type="ECO:0000256" key="5">
    <source>
        <dbReference type="ARBA" id="ARBA00022763"/>
    </source>
</evidence>
<feature type="compositionally biased region" description="Basic and acidic residues" evidence="11">
    <location>
        <begin position="637"/>
        <end position="649"/>
    </location>
</feature>
<gene>
    <name evidence="13" type="ORF">CHS0354_038545</name>
</gene>
<reference evidence="13" key="3">
    <citation type="submission" date="2023-05" db="EMBL/GenBank/DDBJ databases">
        <authorList>
            <person name="Smith C.H."/>
        </authorList>
    </citation>
    <scope>NUCLEOTIDE SEQUENCE</scope>
    <source>
        <strain evidence="13">CHS0354</strain>
        <tissue evidence="13">Mantle</tissue>
    </source>
</reference>
<dbReference type="PANTHER" id="PTHR12162">
    <property type="entry name" value="NIBRIN-RELATED"/>
    <property type="match status" value="1"/>
</dbReference>
<evidence type="ECO:0000256" key="6">
    <source>
        <dbReference type="ARBA" id="ARBA00023204"/>
    </source>
</evidence>
<feature type="region of interest" description="Disordered" evidence="11">
    <location>
        <begin position="765"/>
        <end position="791"/>
    </location>
</feature>
<dbReference type="GO" id="GO:0030870">
    <property type="term" value="C:Mre11 complex"/>
    <property type="evidence" value="ECO:0007669"/>
    <property type="project" value="InterPro"/>
</dbReference>
<keyword evidence="7" id="KW-0539">Nucleus</keyword>
<dbReference type="GO" id="GO:0000724">
    <property type="term" value="P:double-strand break repair via homologous recombination"/>
    <property type="evidence" value="ECO:0007669"/>
    <property type="project" value="TreeGrafter"/>
</dbReference>
<dbReference type="CDD" id="cd22667">
    <property type="entry name" value="FHA_NBN"/>
    <property type="match status" value="1"/>
</dbReference>
<evidence type="ECO:0000256" key="8">
    <source>
        <dbReference type="ARBA" id="ARBA00023254"/>
    </source>
</evidence>
<evidence type="ECO:0000256" key="4">
    <source>
        <dbReference type="ARBA" id="ARBA00022454"/>
    </source>
</evidence>
<protein>
    <recommendedName>
        <fullName evidence="3">Nibrin</fullName>
    </recommendedName>
</protein>
<dbReference type="SUPFAM" id="SSF52113">
    <property type="entry name" value="BRCT domain"/>
    <property type="match status" value="1"/>
</dbReference>
<evidence type="ECO:0000259" key="12">
    <source>
        <dbReference type="PROSITE" id="PS50006"/>
    </source>
</evidence>
<accession>A0AAE0VHH2</accession>
<dbReference type="InterPro" id="IPR013908">
    <property type="entry name" value="Nibrin_C"/>
</dbReference>
<dbReference type="Gene3D" id="3.40.50.10980">
    <property type="entry name" value="Nibrin, BRCT2 domain"/>
    <property type="match status" value="1"/>
</dbReference>
<dbReference type="PANTHER" id="PTHR12162:SF0">
    <property type="entry name" value="NIBRIN"/>
    <property type="match status" value="1"/>
</dbReference>
<reference evidence="13" key="1">
    <citation type="journal article" date="2021" name="Genome Biol. Evol.">
        <title>A High-Quality Reference Genome for a Parasitic Bivalve with Doubly Uniparental Inheritance (Bivalvia: Unionida).</title>
        <authorList>
            <person name="Smith C.H."/>
        </authorList>
    </citation>
    <scope>NUCLEOTIDE SEQUENCE</scope>
    <source>
        <strain evidence="13">CHS0354</strain>
    </source>
</reference>
<feature type="region of interest" description="Disordered" evidence="11">
    <location>
        <begin position="384"/>
        <end position="664"/>
    </location>
</feature>
<dbReference type="GO" id="GO:0007095">
    <property type="term" value="P:mitotic G2 DNA damage checkpoint signaling"/>
    <property type="evidence" value="ECO:0007669"/>
    <property type="project" value="InterPro"/>
</dbReference>
<dbReference type="Proteomes" id="UP001195483">
    <property type="component" value="Unassembled WGS sequence"/>
</dbReference>
<dbReference type="AlphaFoldDB" id="A0AAE0VHH2"/>
<evidence type="ECO:0000256" key="7">
    <source>
        <dbReference type="ARBA" id="ARBA00023242"/>
    </source>
</evidence>
<keyword evidence="6" id="KW-0234">DNA repair</keyword>
<dbReference type="InterPro" id="IPR008984">
    <property type="entry name" value="SMAD_FHA_dom_sf"/>
</dbReference>
<dbReference type="SMART" id="SM01348">
    <property type="entry name" value="Nbs1_C"/>
    <property type="match status" value="1"/>
</dbReference>
<evidence type="ECO:0000256" key="3">
    <source>
        <dbReference type="ARBA" id="ARBA00020013"/>
    </source>
</evidence>
<dbReference type="FunFam" id="2.60.200.20:FF:000017">
    <property type="entry name" value="Nibrin"/>
    <property type="match status" value="1"/>
</dbReference>
<feature type="compositionally biased region" description="Basic and acidic residues" evidence="11">
    <location>
        <begin position="765"/>
        <end position="777"/>
    </location>
</feature>
<feature type="compositionally biased region" description="Basic and acidic residues" evidence="11">
    <location>
        <begin position="350"/>
        <end position="360"/>
    </location>
</feature>
<feature type="compositionally biased region" description="Basic and acidic residues" evidence="11">
    <location>
        <begin position="587"/>
        <end position="608"/>
    </location>
</feature>
<evidence type="ECO:0000256" key="1">
    <source>
        <dbReference type="ARBA" id="ARBA00004286"/>
    </source>
</evidence>
<keyword evidence="9" id="KW-0131">Cell cycle</keyword>
<comment type="subcellular location">
    <subcellularLocation>
        <location evidence="1">Chromosome</location>
    </subcellularLocation>
    <subcellularLocation>
        <location evidence="2">Nucleus</location>
        <location evidence="2">PML body</location>
    </subcellularLocation>
</comment>
<feature type="compositionally biased region" description="Basic and acidic residues" evidence="11">
    <location>
        <begin position="513"/>
        <end position="527"/>
    </location>
</feature>
<organism evidence="13 14">
    <name type="scientific">Potamilus streckersoni</name>
    <dbReference type="NCBI Taxonomy" id="2493646"/>
    <lineage>
        <taxon>Eukaryota</taxon>
        <taxon>Metazoa</taxon>
        <taxon>Spiralia</taxon>
        <taxon>Lophotrochozoa</taxon>
        <taxon>Mollusca</taxon>
        <taxon>Bivalvia</taxon>
        <taxon>Autobranchia</taxon>
        <taxon>Heteroconchia</taxon>
        <taxon>Palaeoheterodonta</taxon>
        <taxon>Unionida</taxon>
        <taxon>Unionoidea</taxon>
        <taxon>Unionidae</taxon>
        <taxon>Ambleminae</taxon>
        <taxon>Lampsilini</taxon>
        <taxon>Potamilus</taxon>
    </lineage>
</organism>
<dbReference type="EMBL" id="JAEAOA010002241">
    <property type="protein sequence ID" value="KAK3578458.1"/>
    <property type="molecule type" value="Genomic_DNA"/>
</dbReference>
<dbReference type="FunFam" id="3.40.50.10980:FF:000001">
    <property type="entry name" value="Nibrin"/>
    <property type="match status" value="1"/>
</dbReference>
<dbReference type="GO" id="GO:0051321">
    <property type="term" value="P:meiotic cell cycle"/>
    <property type="evidence" value="ECO:0007669"/>
    <property type="project" value="UniProtKB-KW"/>
</dbReference>
<evidence type="ECO:0000256" key="11">
    <source>
        <dbReference type="SAM" id="MobiDB-lite"/>
    </source>
</evidence>
<feature type="compositionally biased region" description="Polar residues" evidence="11">
    <location>
        <begin position="333"/>
        <end position="345"/>
    </location>
</feature>
<dbReference type="InterPro" id="IPR040227">
    <property type="entry name" value="Nibrin-rel"/>
</dbReference>
<keyword evidence="14" id="KW-1185">Reference proteome</keyword>
<feature type="compositionally biased region" description="Basic and acidic residues" evidence="11">
    <location>
        <begin position="423"/>
        <end position="438"/>
    </location>
</feature>
<evidence type="ECO:0000256" key="10">
    <source>
        <dbReference type="ARBA" id="ARBA00044757"/>
    </source>
</evidence>
<evidence type="ECO:0000313" key="14">
    <source>
        <dbReference type="Proteomes" id="UP001195483"/>
    </source>
</evidence>
<evidence type="ECO:0000256" key="9">
    <source>
        <dbReference type="ARBA" id="ARBA00023306"/>
    </source>
</evidence>
<name>A0AAE0VHH2_9BIVA</name>
<feature type="region of interest" description="Disordered" evidence="11">
    <location>
        <begin position="333"/>
        <end position="360"/>
    </location>
</feature>
<dbReference type="InterPro" id="IPR036420">
    <property type="entry name" value="BRCT_dom_sf"/>
</dbReference>
<keyword evidence="4" id="KW-0158">Chromosome</keyword>
<evidence type="ECO:0000313" key="13">
    <source>
        <dbReference type="EMBL" id="KAK3578458.1"/>
    </source>
</evidence>
<dbReference type="Pfam" id="PF16508">
    <property type="entry name" value="NIBRIN_BRCT_II"/>
    <property type="match status" value="1"/>
</dbReference>
<sequence>MWYLISLENPDNKYVLLGGKDYIVGRRDSDILVTGDPTVSRHHVELTVSHSEANLGNVNRLPVLKLKDISKFGTWVNKEKVSGERVLNDGDQIVFGSPKTSYTVVYEPLVISTSCLDSVAKKSIKVSMCILGGHIASEWQQDCSLLVMNKISVTIKVICALVALKPIVFPQYLEDYIKHLQGQAPKPEPESYLPVLAESQLDPSLASFSCNPIRKTLFQGMKFIFLQESQLKKMSLAIKLAGGMPVMLKAGENEHILVEDGAVVMAATPSEGVTKEYITKIENILKRHGQHVIPDSDVGYAVLYCSKDKHCNPNSQPEGNILKLPSQSLSQMQGVYENTSSQSGSRLRRKPDMKSTSDSELKGLTVCKQSASVKEETTVFEDLNKVKQEPTSQMSPVPRYEERKRNISSARAEAEETEPVEVFGKRIKMESVTPDHRQSSKASAKLVSARLDSESDQKLSGTSIRVKSSEVKSTKLTPDSEDDSDQYVEKSAFKKSAQENPLVYEPNRNLDTYSERTSSRTSGKTERNVVLVQKPTPESKVDVVFDDYSNQPSSSGGKKPVQKAAHDVLSKFHSDSRAGFDSDDDPVIDKDCSAQRKKEGAGIKDETKTMPQPQPQGNIDGVEQEAETKGSSSFLKRNREKDSSKRIDRGLVPPGFLSARFPPEDQRMIREEEVEEDLPSNCAQVDFVSLVKRQPVPIELTDEGCPKDYVRWKGKLVKNFKKFRKNGLGGTNSMPRIIGGRDLEIHVSANKKEIDDWFKEALEAESQHTADERRAQELFEWEPDQGRKRSR</sequence>
<keyword evidence="8" id="KW-0469">Meiosis</keyword>
<dbReference type="InterPro" id="IPR043014">
    <property type="entry name" value="Nibrin_BRCT2_sf"/>
</dbReference>
<dbReference type="Gene3D" id="2.60.200.20">
    <property type="match status" value="1"/>
</dbReference>
<dbReference type="Pfam" id="PF08599">
    <property type="entry name" value="Nbs1_C"/>
    <property type="match status" value="1"/>
</dbReference>
<dbReference type="SUPFAM" id="SSF49879">
    <property type="entry name" value="SMAD/FHA domain"/>
    <property type="match status" value="1"/>
</dbReference>
<dbReference type="PROSITE" id="PS50006">
    <property type="entry name" value="FHA_DOMAIN"/>
    <property type="match status" value="1"/>
</dbReference>